<dbReference type="EMBL" id="ML742031">
    <property type="protein sequence ID" value="KAE8154210.1"/>
    <property type="molecule type" value="Genomic_DNA"/>
</dbReference>
<dbReference type="AlphaFoldDB" id="A0A5N6U6P4"/>
<gene>
    <name evidence="2" type="ORF">BDV25DRAFT_121653</name>
</gene>
<keyword evidence="3" id="KW-1185">Reference proteome</keyword>
<evidence type="ECO:0000256" key="1">
    <source>
        <dbReference type="SAM" id="MobiDB-lite"/>
    </source>
</evidence>
<evidence type="ECO:0000313" key="2">
    <source>
        <dbReference type="EMBL" id="KAE8154210.1"/>
    </source>
</evidence>
<name>A0A5N6U6P4_ASPAV</name>
<feature type="region of interest" description="Disordered" evidence="1">
    <location>
        <begin position="1"/>
        <end position="86"/>
    </location>
</feature>
<proteinExistence type="predicted"/>
<dbReference type="OrthoDB" id="3439627at2759"/>
<sequence length="86" mass="8713">MPRGAEYDNNVVQSDNAIEAGPNKVHGTGGSEDLKRVQRTAPLPDAAKSSGSNFISGGGSEGHSSGKGGHEPKTLGENKGFGAHKA</sequence>
<feature type="compositionally biased region" description="Gly residues" evidence="1">
    <location>
        <begin position="56"/>
        <end position="67"/>
    </location>
</feature>
<reference evidence="2 3" key="1">
    <citation type="submission" date="2019-04" db="EMBL/GenBank/DDBJ databases">
        <title>Friends and foes A comparative genomics study of 23 Aspergillus species from section Flavi.</title>
        <authorList>
            <consortium name="DOE Joint Genome Institute"/>
            <person name="Kjaerbolling I."/>
            <person name="Vesth T."/>
            <person name="Frisvad J.C."/>
            <person name="Nybo J.L."/>
            <person name="Theobald S."/>
            <person name="Kildgaard S."/>
            <person name="Isbrandt T."/>
            <person name="Kuo A."/>
            <person name="Sato A."/>
            <person name="Lyhne E.K."/>
            <person name="Kogle M.E."/>
            <person name="Wiebenga A."/>
            <person name="Kun R.S."/>
            <person name="Lubbers R.J."/>
            <person name="Makela M.R."/>
            <person name="Barry K."/>
            <person name="Chovatia M."/>
            <person name="Clum A."/>
            <person name="Daum C."/>
            <person name="Haridas S."/>
            <person name="He G."/>
            <person name="LaButti K."/>
            <person name="Lipzen A."/>
            <person name="Mondo S."/>
            <person name="Riley R."/>
            <person name="Salamov A."/>
            <person name="Simmons B.A."/>
            <person name="Magnuson J.K."/>
            <person name="Henrissat B."/>
            <person name="Mortensen U.H."/>
            <person name="Larsen T.O."/>
            <person name="Devries R.P."/>
            <person name="Grigoriev I.V."/>
            <person name="Machida M."/>
            <person name="Baker S.E."/>
            <person name="Andersen M.R."/>
        </authorList>
    </citation>
    <scope>NUCLEOTIDE SEQUENCE [LARGE SCALE GENOMIC DNA]</scope>
    <source>
        <strain evidence="2 3">IBT 18842</strain>
    </source>
</reference>
<organism evidence="2 3">
    <name type="scientific">Aspergillus avenaceus</name>
    <dbReference type="NCBI Taxonomy" id="36643"/>
    <lineage>
        <taxon>Eukaryota</taxon>
        <taxon>Fungi</taxon>
        <taxon>Dikarya</taxon>
        <taxon>Ascomycota</taxon>
        <taxon>Pezizomycotina</taxon>
        <taxon>Eurotiomycetes</taxon>
        <taxon>Eurotiomycetidae</taxon>
        <taxon>Eurotiales</taxon>
        <taxon>Aspergillaceae</taxon>
        <taxon>Aspergillus</taxon>
        <taxon>Aspergillus subgen. Circumdati</taxon>
    </lineage>
</organism>
<protein>
    <submittedName>
        <fullName evidence="2">Uncharacterized protein</fullName>
    </submittedName>
</protein>
<evidence type="ECO:0000313" key="3">
    <source>
        <dbReference type="Proteomes" id="UP000325780"/>
    </source>
</evidence>
<dbReference type="Proteomes" id="UP000325780">
    <property type="component" value="Unassembled WGS sequence"/>
</dbReference>
<accession>A0A5N6U6P4</accession>